<gene>
    <name evidence="1" type="ORF">BUFA31_23280</name>
</gene>
<organism evidence="1 2">
    <name type="scientific">Butyricicoccus faecihominis</name>
    <dbReference type="NCBI Taxonomy" id="1712515"/>
    <lineage>
        <taxon>Bacteria</taxon>
        <taxon>Bacillati</taxon>
        <taxon>Bacillota</taxon>
        <taxon>Clostridia</taxon>
        <taxon>Eubacteriales</taxon>
        <taxon>Butyricicoccaceae</taxon>
        <taxon>Butyricicoccus</taxon>
    </lineage>
</organism>
<name>A0ABQ1E2I0_9FIRM</name>
<dbReference type="EMBL" id="BLYJ01000036">
    <property type="protein sequence ID" value="GFO89164.1"/>
    <property type="molecule type" value="Genomic_DNA"/>
</dbReference>
<comment type="caution">
    <text evidence="1">The sequence shown here is derived from an EMBL/GenBank/DDBJ whole genome shotgun (WGS) entry which is preliminary data.</text>
</comment>
<protein>
    <submittedName>
        <fullName evidence="1">Uncharacterized protein</fullName>
    </submittedName>
</protein>
<evidence type="ECO:0000313" key="2">
    <source>
        <dbReference type="Proteomes" id="UP000620147"/>
    </source>
</evidence>
<proteinExistence type="predicted"/>
<dbReference type="Proteomes" id="UP000620147">
    <property type="component" value="Unassembled WGS sequence"/>
</dbReference>
<sequence>MLQTLQKENINYSLLEEELLPLYNEFIPAYRNAVKNYTAMYNQKSYSNMNLWSAFSRSESEANVNGISYSVELESFYDSFNWREFK</sequence>
<dbReference type="RefSeq" id="WP_194461870.1">
    <property type="nucleotide sequence ID" value="NZ_BLYJ01000036.1"/>
</dbReference>
<accession>A0ABQ1E2I0</accession>
<keyword evidence="2" id="KW-1185">Reference proteome</keyword>
<reference evidence="1 2" key="1">
    <citation type="submission" date="2020-06" db="EMBL/GenBank/DDBJ databases">
        <title>Characterization of fructooligosaccharide metabolism and fructooligosaccharide-degrading enzymes in human commensal butyrate producers.</title>
        <authorList>
            <person name="Tanno H."/>
            <person name="Fujii T."/>
            <person name="Hirano K."/>
            <person name="Maeno S."/>
            <person name="Tonozuka T."/>
            <person name="Sakamoto M."/>
            <person name="Ohkuma M."/>
            <person name="Tochio T."/>
            <person name="Endo A."/>
        </authorList>
    </citation>
    <scope>NUCLEOTIDE SEQUENCE [LARGE SCALE GENOMIC DNA]</scope>
    <source>
        <strain evidence="1 2">JCM 31056</strain>
    </source>
</reference>
<evidence type="ECO:0000313" key="1">
    <source>
        <dbReference type="EMBL" id="GFO89164.1"/>
    </source>
</evidence>